<accession>A0ABM7U082</accession>
<dbReference type="SMART" id="SM00091">
    <property type="entry name" value="PAS"/>
    <property type="match status" value="1"/>
</dbReference>
<dbReference type="InterPro" id="IPR011006">
    <property type="entry name" value="CheY-like_superfamily"/>
</dbReference>
<dbReference type="SUPFAM" id="SSF52172">
    <property type="entry name" value="CheY-like"/>
    <property type="match status" value="1"/>
</dbReference>
<evidence type="ECO:0000256" key="2">
    <source>
        <dbReference type="ARBA" id="ARBA00022777"/>
    </source>
</evidence>
<dbReference type="InterPro" id="IPR001789">
    <property type="entry name" value="Sig_transdc_resp-reg_receiver"/>
</dbReference>
<dbReference type="Pfam" id="PF00072">
    <property type="entry name" value="Response_reg"/>
    <property type="match status" value="1"/>
</dbReference>
<gene>
    <name evidence="10" type="ORF">PTKU64_82210</name>
</gene>
<dbReference type="NCBIfam" id="TIGR00229">
    <property type="entry name" value="sensory_box"/>
    <property type="match status" value="1"/>
</dbReference>
<evidence type="ECO:0000259" key="8">
    <source>
        <dbReference type="PROSITE" id="PS50112"/>
    </source>
</evidence>
<dbReference type="PANTHER" id="PTHR24421:SF59">
    <property type="entry name" value="OXYGEN SENSOR HISTIDINE KINASE NREB"/>
    <property type="match status" value="1"/>
</dbReference>
<dbReference type="PROSITE" id="PS50109">
    <property type="entry name" value="HIS_KIN"/>
    <property type="match status" value="1"/>
</dbReference>
<evidence type="ECO:0000313" key="10">
    <source>
        <dbReference type="EMBL" id="BCZ84546.1"/>
    </source>
</evidence>
<feature type="domain" description="PAS" evidence="8">
    <location>
        <begin position="138"/>
        <end position="210"/>
    </location>
</feature>
<feature type="coiled-coil region" evidence="5">
    <location>
        <begin position="256"/>
        <end position="283"/>
    </location>
</feature>
<evidence type="ECO:0000256" key="3">
    <source>
        <dbReference type="ARBA" id="ARBA00023012"/>
    </source>
</evidence>
<dbReference type="InterPro" id="IPR000014">
    <property type="entry name" value="PAS"/>
</dbReference>
<organism evidence="10 11">
    <name type="scientific">Paraburkholderia terrae</name>
    <dbReference type="NCBI Taxonomy" id="311230"/>
    <lineage>
        <taxon>Bacteria</taxon>
        <taxon>Pseudomonadati</taxon>
        <taxon>Pseudomonadota</taxon>
        <taxon>Betaproteobacteria</taxon>
        <taxon>Burkholderiales</taxon>
        <taxon>Burkholderiaceae</taxon>
        <taxon>Paraburkholderia</taxon>
    </lineage>
</organism>
<dbReference type="CDD" id="cd00130">
    <property type="entry name" value="PAS"/>
    <property type="match status" value="1"/>
</dbReference>
<keyword evidence="1" id="KW-0808">Transferase</keyword>
<dbReference type="InterPro" id="IPR011712">
    <property type="entry name" value="Sig_transdc_His_kin_sub3_dim/P"/>
</dbReference>
<dbReference type="InterPro" id="IPR005467">
    <property type="entry name" value="His_kinase_dom"/>
</dbReference>
<dbReference type="RefSeq" id="WP_229517629.1">
    <property type="nucleotide sequence ID" value="NZ_AP024958.1"/>
</dbReference>
<dbReference type="InterPro" id="IPR003594">
    <property type="entry name" value="HATPase_dom"/>
</dbReference>
<dbReference type="Gene3D" id="1.20.5.1930">
    <property type="match status" value="1"/>
</dbReference>
<feature type="domain" description="PAC" evidence="9">
    <location>
        <begin position="213"/>
        <end position="265"/>
    </location>
</feature>
<evidence type="ECO:0000313" key="11">
    <source>
        <dbReference type="Proteomes" id="UP001319874"/>
    </source>
</evidence>
<keyword evidence="4" id="KW-0597">Phosphoprotein</keyword>
<sequence length="492" mass="55262">MNTLAEIQVLLVEDSPTDALLIGEALMDVLDFRHRLVHTEFLSDALARTRTTHFDVVLLDLGLPDAQGLDTFRSFHRQAPELPVLVLTGLDDMSVGLLAIQEGAQDYLAKREIGTSELSRAIRYAIERHRGAIALKESEERFQLAISGATAGLWDWNPQTDAIYLSPHFKEILGYDGDELPNRSQVLLEAIHPDDIDRVKARLAAHLERKHAYDVEYRMRTRSDEFLWVQSRGQALWNCAGEPYRMVGWIMDVTDRKMADEALRESREELKHLSANIQHVREEEKTRIARELHDDLGQQLTALKMEVGRIENVVEAPKTALAGADLRDIYTLIDQLVASVRRIASDLRPTMLDDLGLIPAIEWFIDQFSARFGVRVIRHIAADDIDFSRESATAVFRVVQEAMTNVARHSRATEVVLEITRDDPNCVVRIVDNGRGCANDKRAARNSFGLIGMRERVAGLGGDLQIQTSPAQGFALSVTLPLAVIEHKEGKS</sequence>
<dbReference type="InterPro" id="IPR036890">
    <property type="entry name" value="HATPase_C_sf"/>
</dbReference>
<feature type="domain" description="Histidine kinase" evidence="6">
    <location>
        <begin position="291"/>
        <end position="484"/>
    </location>
</feature>
<dbReference type="CDD" id="cd00156">
    <property type="entry name" value="REC"/>
    <property type="match status" value="1"/>
</dbReference>
<protein>
    <submittedName>
        <fullName evidence="10">Sensor kinase</fullName>
    </submittedName>
</protein>
<dbReference type="PROSITE" id="PS50112">
    <property type="entry name" value="PAS"/>
    <property type="match status" value="1"/>
</dbReference>
<dbReference type="Pfam" id="PF02518">
    <property type="entry name" value="HATPase_c"/>
    <property type="match status" value="1"/>
</dbReference>
<dbReference type="Gene3D" id="3.30.565.10">
    <property type="entry name" value="Histidine kinase-like ATPase, C-terminal domain"/>
    <property type="match status" value="1"/>
</dbReference>
<feature type="domain" description="Response regulatory" evidence="7">
    <location>
        <begin position="8"/>
        <end position="125"/>
    </location>
</feature>
<dbReference type="InterPro" id="IPR035965">
    <property type="entry name" value="PAS-like_dom_sf"/>
</dbReference>
<dbReference type="SMART" id="SM00086">
    <property type="entry name" value="PAC"/>
    <property type="match status" value="1"/>
</dbReference>
<keyword evidence="5" id="KW-0175">Coiled coil</keyword>
<reference evidence="10 11" key="1">
    <citation type="journal article" date="2022" name="Front. Microbiol.">
        <title>Identification and characterization of a novel class of self-sufficient cytochrome P450 hydroxylase involved in cyclohexanecarboxylate degradation in Paraburkholderia terrae strain KU-64.</title>
        <authorList>
            <person name="Yamamoto T."/>
            <person name="Hasegawa Y."/>
            <person name="Iwaki H."/>
        </authorList>
    </citation>
    <scope>NUCLEOTIDE SEQUENCE [LARGE SCALE GENOMIC DNA]</scope>
    <source>
        <strain evidence="10 11">KU-64</strain>
    </source>
</reference>
<dbReference type="PROSITE" id="PS50110">
    <property type="entry name" value="RESPONSE_REGULATORY"/>
    <property type="match status" value="1"/>
</dbReference>
<keyword evidence="3" id="KW-0902">Two-component regulatory system</keyword>
<dbReference type="GO" id="GO:0016301">
    <property type="term" value="F:kinase activity"/>
    <property type="evidence" value="ECO:0007669"/>
    <property type="project" value="UniProtKB-KW"/>
</dbReference>
<dbReference type="Gene3D" id="6.10.250.490">
    <property type="match status" value="1"/>
</dbReference>
<dbReference type="SMART" id="SM00387">
    <property type="entry name" value="HATPase_c"/>
    <property type="match status" value="1"/>
</dbReference>
<dbReference type="Gene3D" id="3.40.50.2300">
    <property type="match status" value="1"/>
</dbReference>
<dbReference type="EMBL" id="AP024958">
    <property type="protein sequence ID" value="BCZ84546.1"/>
    <property type="molecule type" value="Genomic_DNA"/>
</dbReference>
<dbReference type="InterPro" id="IPR001610">
    <property type="entry name" value="PAC"/>
</dbReference>
<dbReference type="Gene3D" id="3.30.450.20">
    <property type="entry name" value="PAS domain"/>
    <property type="match status" value="1"/>
</dbReference>
<dbReference type="SUPFAM" id="SSF55785">
    <property type="entry name" value="PYP-like sensor domain (PAS domain)"/>
    <property type="match status" value="1"/>
</dbReference>
<dbReference type="Proteomes" id="UP001319874">
    <property type="component" value="Chromosome 4"/>
</dbReference>
<keyword evidence="2 10" id="KW-0418">Kinase</keyword>
<evidence type="ECO:0000259" key="6">
    <source>
        <dbReference type="PROSITE" id="PS50109"/>
    </source>
</evidence>
<dbReference type="CDD" id="cd16917">
    <property type="entry name" value="HATPase_UhpB-NarQ-NarX-like"/>
    <property type="match status" value="1"/>
</dbReference>
<dbReference type="PROSITE" id="PS50113">
    <property type="entry name" value="PAC"/>
    <property type="match status" value="1"/>
</dbReference>
<evidence type="ECO:0000256" key="5">
    <source>
        <dbReference type="SAM" id="Coils"/>
    </source>
</evidence>
<proteinExistence type="predicted"/>
<dbReference type="Pfam" id="PF08447">
    <property type="entry name" value="PAS_3"/>
    <property type="match status" value="1"/>
</dbReference>
<evidence type="ECO:0000256" key="4">
    <source>
        <dbReference type="PROSITE-ProRule" id="PRU00169"/>
    </source>
</evidence>
<keyword evidence="11" id="KW-1185">Reference proteome</keyword>
<dbReference type="PANTHER" id="PTHR24421">
    <property type="entry name" value="NITRATE/NITRITE SENSOR PROTEIN NARX-RELATED"/>
    <property type="match status" value="1"/>
</dbReference>
<feature type="modified residue" description="4-aspartylphosphate" evidence="4">
    <location>
        <position position="60"/>
    </location>
</feature>
<evidence type="ECO:0000259" key="7">
    <source>
        <dbReference type="PROSITE" id="PS50110"/>
    </source>
</evidence>
<dbReference type="InterPro" id="IPR050482">
    <property type="entry name" value="Sensor_HK_TwoCompSys"/>
</dbReference>
<dbReference type="Pfam" id="PF07730">
    <property type="entry name" value="HisKA_3"/>
    <property type="match status" value="1"/>
</dbReference>
<dbReference type="SMART" id="SM00448">
    <property type="entry name" value="REC"/>
    <property type="match status" value="1"/>
</dbReference>
<dbReference type="InterPro" id="IPR000700">
    <property type="entry name" value="PAS-assoc_C"/>
</dbReference>
<dbReference type="InterPro" id="IPR013655">
    <property type="entry name" value="PAS_fold_3"/>
</dbReference>
<evidence type="ECO:0000256" key="1">
    <source>
        <dbReference type="ARBA" id="ARBA00022679"/>
    </source>
</evidence>
<name>A0ABM7U082_9BURK</name>
<dbReference type="SUPFAM" id="SSF55874">
    <property type="entry name" value="ATPase domain of HSP90 chaperone/DNA topoisomerase II/histidine kinase"/>
    <property type="match status" value="1"/>
</dbReference>
<evidence type="ECO:0000259" key="9">
    <source>
        <dbReference type="PROSITE" id="PS50113"/>
    </source>
</evidence>